<dbReference type="RefSeq" id="YP_009795926.1">
    <property type="nucleotide sequence ID" value="NC_047897.1"/>
</dbReference>
<protein>
    <submittedName>
        <fullName evidence="2">Uncharacterized protein</fullName>
    </submittedName>
</protein>
<accession>A0A2H4PB81</accession>
<feature type="transmembrane region" description="Helical" evidence="1">
    <location>
        <begin position="6"/>
        <end position="31"/>
    </location>
</feature>
<dbReference type="Proteomes" id="UP000241560">
    <property type="component" value="Segment"/>
</dbReference>
<dbReference type="EMBL" id="MG252693">
    <property type="protein sequence ID" value="ATW59496.1"/>
    <property type="molecule type" value="Genomic_DNA"/>
</dbReference>
<dbReference type="KEGG" id="vg:54986220"/>
<name>A0A2H4PB81_9CAUD</name>
<keyword evidence="1" id="KW-0812">Transmembrane</keyword>
<keyword evidence="1" id="KW-0472">Membrane</keyword>
<reference evidence="2 3" key="1">
    <citation type="submission" date="2017-10" db="EMBL/GenBank/DDBJ databases">
        <title>Isolation and characterisation of Lactobacillus bacteriophages that infect wine-derived L. plantarum strains.</title>
        <authorList>
            <person name="Kyrkou I."/>
            <person name="Hestbjerg Hansen L."/>
        </authorList>
    </citation>
    <scope>NUCLEOTIDE SEQUENCE [LARGE SCALE GENOMIC DNA]</scope>
</reference>
<evidence type="ECO:0000313" key="2">
    <source>
        <dbReference type="EMBL" id="ATW59496.1"/>
    </source>
</evidence>
<evidence type="ECO:0000313" key="3">
    <source>
        <dbReference type="Proteomes" id="UP000241560"/>
    </source>
</evidence>
<proteinExistence type="predicted"/>
<dbReference type="GeneID" id="54986220"/>
<feature type="transmembrane region" description="Helical" evidence="1">
    <location>
        <begin position="52"/>
        <end position="80"/>
    </location>
</feature>
<keyword evidence="3" id="KW-1185">Reference proteome</keyword>
<evidence type="ECO:0000256" key="1">
    <source>
        <dbReference type="SAM" id="Phobius"/>
    </source>
</evidence>
<organism evidence="2 3">
    <name type="scientific">Lactobacillus phage Lenus</name>
    <dbReference type="NCBI Taxonomy" id="2053682"/>
    <lineage>
        <taxon>Viruses</taxon>
        <taxon>Duplodnaviria</taxon>
        <taxon>Heunggongvirae</taxon>
        <taxon>Uroviricota</taxon>
        <taxon>Caudoviricetes</taxon>
        <taxon>Tybeckvirinae</taxon>
        <taxon>Lenusvirus</taxon>
        <taxon>Lenusvirus lenus</taxon>
    </lineage>
</organism>
<keyword evidence="1" id="KW-1133">Transmembrane helix</keyword>
<sequence length="88" mass="9781">MQIVINVLIGVSVFAALLFLSFLIGAAVEWVSKTKFWDRISHSHSIVKMFDVILTIIQAVLLIIFALIIILAFVVIFYFAGVAITGRN</sequence>